<evidence type="ECO:0000313" key="2">
    <source>
        <dbReference type="Proteomes" id="UP000026739"/>
    </source>
</evidence>
<reference evidence="1 2" key="1">
    <citation type="submission" date="2013-12" db="EMBL/GenBank/DDBJ databases">
        <authorList>
            <person name="Formusa P.A."/>
            <person name="Habash M."/>
            <person name="Lee H."/>
            <person name="Trevors J.T."/>
        </authorList>
    </citation>
    <scope>NUCLEOTIDE SEQUENCE [LARGE SCALE GENOMIC DNA]</scope>
    <source>
        <strain evidence="1 2">PD30</strain>
    </source>
</reference>
<dbReference type="AlphaFoldDB" id="A0A059KXP0"/>
<comment type="caution">
    <text evidence="1">The sequence shown here is derived from an EMBL/GenBank/DDBJ whole genome shotgun (WGS) entry which is preliminary data.</text>
</comment>
<organism evidence="1 2">
    <name type="scientific">Pseudomonas mandelii PD30</name>
    <dbReference type="NCBI Taxonomy" id="1419583"/>
    <lineage>
        <taxon>Bacteria</taxon>
        <taxon>Pseudomonadati</taxon>
        <taxon>Pseudomonadota</taxon>
        <taxon>Gammaproteobacteria</taxon>
        <taxon>Pseudomonadales</taxon>
        <taxon>Pseudomonadaceae</taxon>
        <taxon>Pseudomonas</taxon>
    </lineage>
</organism>
<dbReference type="Proteomes" id="UP000026739">
    <property type="component" value="Unassembled WGS sequence"/>
</dbReference>
<proteinExistence type="predicted"/>
<name>A0A059KXP0_9PSED</name>
<protein>
    <submittedName>
        <fullName evidence="1">Uncharacterized protein</fullName>
    </submittedName>
</protein>
<accession>A0A059KXP0</accession>
<dbReference type="EMBL" id="AZQQ01000096">
    <property type="protein sequence ID" value="KDD66751.1"/>
    <property type="molecule type" value="Genomic_DNA"/>
</dbReference>
<gene>
    <name evidence="1" type="ORF">V466_23190</name>
</gene>
<sequence>MRKKLFGAKDEFRIAHKFSFVARGKWTSRLSDALDRPFASNHLPTIHFNTHASAVLTDFSPAVIPAPSYPNDLPNVLDIEFVQDYVLCTK</sequence>
<evidence type="ECO:0000313" key="1">
    <source>
        <dbReference type="EMBL" id="KDD66751.1"/>
    </source>
</evidence>